<accession>A0A8D9AIT2</accession>
<proteinExistence type="predicted"/>
<sequence length="211" mass="23681">MLYKKSTRLHCPTGGAGAGAVVCNVQRTRPTSSLMRQTSSSCVPGHAHTRITFLYPLPLLPSISLCSFSAWSSNFSILREKELCGGREGGTQGGRERQVLAPWGRREDRGECTRSLFSLPTPKSPELLHFPHSELHFTSLRERTFSFTSIPSHDFSFLPPFSLLGYTIFFPTPTNVAAFALDKMLRAKQWYGRETRDGERNRLNLSSRITN</sequence>
<reference evidence="1" key="1">
    <citation type="submission" date="2021-05" db="EMBL/GenBank/DDBJ databases">
        <authorList>
            <person name="Alioto T."/>
            <person name="Alioto T."/>
            <person name="Gomez Garrido J."/>
        </authorList>
    </citation>
    <scope>NUCLEOTIDE SEQUENCE</scope>
</reference>
<organism evidence="1">
    <name type="scientific">Cacopsylla melanoneura</name>
    <dbReference type="NCBI Taxonomy" id="428564"/>
    <lineage>
        <taxon>Eukaryota</taxon>
        <taxon>Metazoa</taxon>
        <taxon>Ecdysozoa</taxon>
        <taxon>Arthropoda</taxon>
        <taxon>Hexapoda</taxon>
        <taxon>Insecta</taxon>
        <taxon>Pterygota</taxon>
        <taxon>Neoptera</taxon>
        <taxon>Paraneoptera</taxon>
        <taxon>Hemiptera</taxon>
        <taxon>Sternorrhyncha</taxon>
        <taxon>Psylloidea</taxon>
        <taxon>Psyllidae</taxon>
        <taxon>Psyllinae</taxon>
        <taxon>Cacopsylla</taxon>
    </lineage>
</organism>
<dbReference type="EMBL" id="HBUF01572975">
    <property type="protein sequence ID" value="CAG6767284.1"/>
    <property type="molecule type" value="Transcribed_RNA"/>
</dbReference>
<evidence type="ECO:0000313" key="1">
    <source>
        <dbReference type="EMBL" id="CAG6767284.1"/>
    </source>
</evidence>
<dbReference type="AlphaFoldDB" id="A0A8D9AIT2"/>
<name>A0A8D9AIT2_9HEMI</name>
<protein>
    <submittedName>
        <fullName evidence="1">Uncharacterized protein</fullName>
    </submittedName>
</protein>